<reference evidence="5" key="2">
    <citation type="submission" date="2023-07" db="EMBL/GenBank/DDBJ databases">
        <authorList>
            <person name="Jung D.-H."/>
        </authorList>
    </citation>
    <scope>NUCLEOTIDE SEQUENCE [LARGE SCALE GENOMIC DNA]</scope>
    <source>
        <strain evidence="5">JA-25</strain>
    </source>
</reference>
<dbReference type="GO" id="GO:0016787">
    <property type="term" value="F:hydrolase activity"/>
    <property type="evidence" value="ECO:0007669"/>
    <property type="project" value="UniProtKB-KW"/>
</dbReference>
<dbReference type="Pfam" id="PF00144">
    <property type="entry name" value="Beta-lactamase"/>
    <property type="match status" value="1"/>
</dbReference>
<dbReference type="EMBL" id="WAEL01000011">
    <property type="protein sequence ID" value="NID13253.1"/>
    <property type="molecule type" value="Genomic_DNA"/>
</dbReference>
<keyword evidence="5" id="KW-1185">Reference proteome</keyword>
<feature type="signal peptide" evidence="1">
    <location>
        <begin position="1"/>
        <end position="19"/>
    </location>
</feature>
<dbReference type="PANTHER" id="PTHR46825:SF15">
    <property type="entry name" value="BETA-LACTAMASE-RELATED DOMAIN-CONTAINING PROTEIN"/>
    <property type="match status" value="1"/>
</dbReference>
<dbReference type="SUPFAM" id="SSF56601">
    <property type="entry name" value="beta-lactamase/transpeptidase-like"/>
    <property type="match status" value="1"/>
</dbReference>
<dbReference type="PANTHER" id="PTHR46825">
    <property type="entry name" value="D-ALANYL-D-ALANINE-CARBOXYPEPTIDASE/ENDOPEPTIDASE AMPH"/>
    <property type="match status" value="1"/>
</dbReference>
<protein>
    <submittedName>
        <fullName evidence="4">Serine hydrolase</fullName>
    </submittedName>
</protein>
<dbReference type="InterPro" id="IPR021860">
    <property type="entry name" value="Peptidase_S12_Pab87-rel_C"/>
</dbReference>
<name>A0ABX0QNA0_9BACT</name>
<reference evidence="5" key="1">
    <citation type="submission" date="2019-09" db="EMBL/GenBank/DDBJ databases">
        <authorList>
            <person name="Jung D.-H."/>
        </authorList>
    </citation>
    <scope>NUCLEOTIDE SEQUENCE [LARGE SCALE GENOMIC DNA]</scope>
    <source>
        <strain evidence="5">JA-25</strain>
    </source>
</reference>
<dbReference type="InterPro" id="IPR001466">
    <property type="entry name" value="Beta-lactam-related"/>
</dbReference>
<comment type="caution">
    <text evidence="4">The sequence shown here is derived from an EMBL/GenBank/DDBJ whole genome shotgun (WGS) entry which is preliminary data.</text>
</comment>
<evidence type="ECO:0000313" key="4">
    <source>
        <dbReference type="EMBL" id="NID13253.1"/>
    </source>
</evidence>
<gene>
    <name evidence="4" type="ORF">F7231_23985</name>
</gene>
<keyword evidence="1" id="KW-0732">Signal</keyword>
<keyword evidence="4" id="KW-0378">Hydrolase</keyword>
<dbReference type="Pfam" id="PF11954">
    <property type="entry name" value="DUF3471"/>
    <property type="match status" value="1"/>
</dbReference>
<evidence type="ECO:0000259" key="3">
    <source>
        <dbReference type="Pfam" id="PF11954"/>
    </source>
</evidence>
<feature type="domain" description="Beta-lactamase-related" evidence="2">
    <location>
        <begin position="31"/>
        <end position="372"/>
    </location>
</feature>
<dbReference type="Gene3D" id="3.40.710.10">
    <property type="entry name" value="DD-peptidase/beta-lactamase superfamily"/>
    <property type="match status" value="1"/>
</dbReference>
<sequence length="512" mass="57355">MTKRWLASLLLLPLGVAFAQPAQPSFVTDSLDSYIRRGMADWQIPGLAISIVKDGKVIVSKGYGVREFGRPEPVDENTLFLIASNSKLFTGTAIANLDAQKKLSLDDKVTKYMPDFALYDPSSTQLVTVRDLLSHRLGTKTFQGDFSFWDTNVPRAEIIRRMRLLKPPGQFRQDFGYCNSGFLTAGELIPKVTGQSWEQYVEQAIVRPLGMTNTYMLTADAANRPNIARPHTTNFATADQSKPLRIPYDRVDNLAPAGSMISCVKDLSRWLMMQLDSGRLGGKQILPWAVVRQTRGANTLISSRKSSTLPIHFQAYGLGVFMADYAGRQLYWHTGGAFGFVTNTCFVPEEKLAITILTNNDNQNFFEALRYQLLDAYLGVPYTNRSQFYLKQARAETATQQKELAEMQARVLKRNKPALPLAAYAGTYQNELYGTITIMPSETGMQMTFQHHPDLTAQLDYMDGNTFRLAYSNRSFGVFPLTFAVANGKATGLNLKASDFVEYDAYPFTKIR</sequence>
<evidence type="ECO:0000313" key="5">
    <source>
        <dbReference type="Proteomes" id="UP000606008"/>
    </source>
</evidence>
<feature type="domain" description="Peptidase S12 Pab87-related C-terminal" evidence="3">
    <location>
        <begin position="414"/>
        <end position="498"/>
    </location>
</feature>
<dbReference type="InterPro" id="IPR050491">
    <property type="entry name" value="AmpC-like"/>
</dbReference>
<evidence type="ECO:0000259" key="2">
    <source>
        <dbReference type="Pfam" id="PF00144"/>
    </source>
</evidence>
<feature type="chain" id="PRO_5046010700" evidence="1">
    <location>
        <begin position="20"/>
        <end position="512"/>
    </location>
</feature>
<dbReference type="Proteomes" id="UP000606008">
    <property type="component" value="Unassembled WGS sequence"/>
</dbReference>
<accession>A0ABX0QNA0</accession>
<evidence type="ECO:0000256" key="1">
    <source>
        <dbReference type="SAM" id="SignalP"/>
    </source>
</evidence>
<proteinExistence type="predicted"/>
<dbReference type="InterPro" id="IPR012338">
    <property type="entry name" value="Beta-lactam/transpept-like"/>
</dbReference>
<dbReference type="Gene3D" id="2.40.128.600">
    <property type="match status" value="1"/>
</dbReference>
<dbReference type="RefSeq" id="WP_166693843.1">
    <property type="nucleotide sequence ID" value="NZ_WAEL01000011.1"/>
</dbReference>
<organism evidence="4 5">
    <name type="scientific">Fibrivirga algicola</name>
    <dbReference type="NCBI Taxonomy" id="2950420"/>
    <lineage>
        <taxon>Bacteria</taxon>
        <taxon>Pseudomonadati</taxon>
        <taxon>Bacteroidota</taxon>
        <taxon>Cytophagia</taxon>
        <taxon>Cytophagales</taxon>
        <taxon>Spirosomataceae</taxon>
        <taxon>Fibrivirga</taxon>
    </lineage>
</organism>